<feature type="compositionally biased region" description="Basic and acidic residues" evidence="10">
    <location>
        <begin position="1"/>
        <end position="16"/>
    </location>
</feature>
<dbReference type="InterPro" id="IPR036265">
    <property type="entry name" value="HIT-like_sf"/>
</dbReference>
<dbReference type="Gene3D" id="3.30.200.40">
    <property type="entry name" value="Scavenger mRNA decapping enzyme, N-terminal domain"/>
    <property type="match status" value="1"/>
</dbReference>
<dbReference type="SUPFAM" id="SSF102860">
    <property type="entry name" value="mRNA decapping enzyme DcpS N-terminal domain"/>
    <property type="match status" value="1"/>
</dbReference>
<evidence type="ECO:0000313" key="12">
    <source>
        <dbReference type="RefSeq" id="XP_018026857.1"/>
    </source>
</evidence>
<feature type="region of interest" description="Disordered" evidence="10">
    <location>
        <begin position="448"/>
        <end position="532"/>
    </location>
</feature>
<feature type="region of interest" description="Disordered" evidence="10">
    <location>
        <begin position="1"/>
        <end position="40"/>
    </location>
</feature>
<evidence type="ECO:0000256" key="7">
    <source>
        <dbReference type="ARBA" id="ARBA00029885"/>
    </source>
</evidence>
<keyword evidence="6" id="KW-0539">Nucleus</keyword>
<evidence type="ECO:0000256" key="8">
    <source>
        <dbReference type="ARBA" id="ARBA00030609"/>
    </source>
</evidence>
<dbReference type="Pfam" id="PF05652">
    <property type="entry name" value="DcpS"/>
    <property type="match status" value="1"/>
</dbReference>
<dbReference type="PANTHER" id="PTHR12978">
    <property type="entry name" value="HISTIDINE TRIAD HIT PROTEIN MEMBER"/>
    <property type="match status" value="1"/>
</dbReference>
<dbReference type="GeneID" id="108682239"/>
<comment type="subcellular location">
    <subcellularLocation>
        <location evidence="1">Nucleus</location>
    </subcellularLocation>
</comment>
<evidence type="ECO:0000256" key="3">
    <source>
        <dbReference type="ARBA" id="ARBA00012520"/>
    </source>
</evidence>
<dbReference type="GO" id="GO:0000290">
    <property type="term" value="P:deadenylation-dependent decapping of nuclear-transcribed mRNA"/>
    <property type="evidence" value="ECO:0007669"/>
    <property type="project" value="InterPro"/>
</dbReference>
<keyword evidence="5" id="KW-0378">Hydrolase</keyword>
<dbReference type="GO" id="GO:0005634">
    <property type="term" value="C:nucleus"/>
    <property type="evidence" value="ECO:0007669"/>
    <property type="project" value="UniProtKB-SubCell"/>
</dbReference>
<feature type="compositionally biased region" description="Basic and acidic residues" evidence="10">
    <location>
        <begin position="24"/>
        <end position="35"/>
    </location>
</feature>
<dbReference type="SUPFAM" id="SSF54197">
    <property type="entry name" value="HIT-like"/>
    <property type="match status" value="1"/>
</dbReference>
<evidence type="ECO:0000256" key="10">
    <source>
        <dbReference type="SAM" id="MobiDB-lite"/>
    </source>
</evidence>
<dbReference type="OrthoDB" id="10264956at2759"/>
<dbReference type="AlphaFoldDB" id="A0A8B7PND1"/>
<evidence type="ECO:0000256" key="9">
    <source>
        <dbReference type="ARBA" id="ARBA00048222"/>
    </source>
</evidence>
<dbReference type="PANTHER" id="PTHR12978:SF0">
    <property type="entry name" value="M7GPPPX DIPHOSPHATASE"/>
    <property type="match status" value="1"/>
</dbReference>
<keyword evidence="11" id="KW-1185">Reference proteome</keyword>
<feature type="compositionally biased region" description="Basic and acidic residues" evidence="10">
    <location>
        <begin position="522"/>
        <end position="532"/>
    </location>
</feature>
<protein>
    <recommendedName>
        <fullName evidence="4">m7GpppX diphosphatase</fullName>
        <ecNumber evidence="3">3.6.1.59</ecNumber>
    </recommendedName>
    <alternativeName>
        <fullName evidence="8">Decapping scavenger enzyme</fullName>
    </alternativeName>
    <alternativeName>
        <fullName evidence="7">Scavenger mRNA-decapping enzyme DcpS</fullName>
    </alternativeName>
</protein>
<dbReference type="FunFam" id="3.30.428.10:FF:000006">
    <property type="entry name" value="m7GpppX diphosphatase"/>
    <property type="match status" value="1"/>
</dbReference>
<dbReference type="RefSeq" id="XP_018026857.1">
    <property type="nucleotide sequence ID" value="XM_018171368.2"/>
</dbReference>
<accession>A0A8B7PND1</accession>
<evidence type="ECO:0000256" key="4">
    <source>
        <dbReference type="ARBA" id="ARBA00015636"/>
    </source>
</evidence>
<evidence type="ECO:0000313" key="11">
    <source>
        <dbReference type="Proteomes" id="UP000694843"/>
    </source>
</evidence>
<evidence type="ECO:0000256" key="6">
    <source>
        <dbReference type="ARBA" id="ARBA00023242"/>
    </source>
</evidence>
<proteinExistence type="inferred from homology"/>
<evidence type="ECO:0000256" key="1">
    <source>
        <dbReference type="ARBA" id="ARBA00004123"/>
    </source>
</evidence>
<organism evidence="11 12">
    <name type="scientific">Hyalella azteca</name>
    <name type="common">Amphipod</name>
    <dbReference type="NCBI Taxonomy" id="294128"/>
    <lineage>
        <taxon>Eukaryota</taxon>
        <taxon>Metazoa</taxon>
        <taxon>Ecdysozoa</taxon>
        <taxon>Arthropoda</taxon>
        <taxon>Crustacea</taxon>
        <taxon>Multicrustacea</taxon>
        <taxon>Malacostraca</taxon>
        <taxon>Eumalacostraca</taxon>
        <taxon>Peracarida</taxon>
        <taxon>Amphipoda</taxon>
        <taxon>Senticaudata</taxon>
        <taxon>Talitrida</taxon>
        <taxon>Talitroidea</taxon>
        <taxon>Hyalellidae</taxon>
        <taxon>Hyalella</taxon>
    </lineage>
</organism>
<feature type="compositionally biased region" description="Basic residues" evidence="10">
    <location>
        <begin position="495"/>
        <end position="521"/>
    </location>
</feature>
<dbReference type="Gene3D" id="3.30.428.10">
    <property type="entry name" value="HIT-like"/>
    <property type="match status" value="1"/>
</dbReference>
<reference evidence="12" key="1">
    <citation type="submission" date="2025-08" db="UniProtKB">
        <authorList>
            <consortium name="RefSeq"/>
        </authorList>
    </citation>
    <scope>IDENTIFICATION</scope>
    <source>
        <tissue evidence="12">Whole organism</tissue>
    </source>
</reference>
<dbReference type="GO" id="GO:0140932">
    <property type="term" value="F:5'-(N(7)-methyl 5'-triphosphoguanosine)-[mRNA] diphosphatase activity"/>
    <property type="evidence" value="ECO:0007669"/>
    <property type="project" value="UniProtKB-EC"/>
</dbReference>
<dbReference type="InterPro" id="IPR008594">
    <property type="entry name" value="DcpS/DCS2"/>
</dbReference>
<name>A0A8B7PND1_HYAAZ</name>
<comment type="catalytic activity">
    <reaction evidence="9">
        <text>a 5'-end (N(7)-methyl 5'-triphosphoguanosine)-ribonucleoside in mRNA + H2O = N(7)-methyl-GMP + a 5'-end diphospho-ribonucleoside in mRNA + 2 H(+)</text>
        <dbReference type="Rhea" id="RHEA:65388"/>
        <dbReference type="Rhea" id="RHEA-COMP:17165"/>
        <dbReference type="Rhea" id="RHEA-COMP:17167"/>
        <dbReference type="ChEBI" id="CHEBI:15377"/>
        <dbReference type="ChEBI" id="CHEBI:15378"/>
        <dbReference type="ChEBI" id="CHEBI:58285"/>
        <dbReference type="ChEBI" id="CHEBI:156461"/>
        <dbReference type="ChEBI" id="CHEBI:167616"/>
        <dbReference type="EC" id="3.6.1.59"/>
    </reaction>
</comment>
<dbReference type="Pfam" id="PF11969">
    <property type="entry name" value="DcpS_C"/>
    <property type="match status" value="1"/>
</dbReference>
<dbReference type="InterPro" id="IPR011145">
    <property type="entry name" value="Scavenger_mRNA_decap_enz_N"/>
</dbReference>
<gene>
    <name evidence="12" type="primary">LOC108682239</name>
</gene>
<comment type="similarity">
    <text evidence="2">Belongs to the HIT family.</text>
</comment>
<dbReference type="Proteomes" id="UP000694843">
    <property type="component" value="Unplaced"/>
</dbReference>
<sequence>MARVEEPGHPRDEEPGHSNGQEPGHPHVEEPEHPNGEQNAHTHVASPVISCKISPSLHTQQSDVQASSQRDVQFTDISKFQIMKVLRHSDYSVQLLAQHVALPGKAVITLKKARFDVDERRLQEVISSSRCLTELLRNDVFSHHTAHLPPHLNKVEVTIKYPVAEAAFTTFDAGRLVAVSETAELYASHSAAYIRSRRKFHKQWIYNILDDKCEADRVILRDSDPLNGFVLLSDMKWTGEKLSDLFCQAIVNRRDLASLRDLTRDCLPLLYNIRDKGTMAIEEKYGVKANQLRVYLHYLPSFYHLHVHFASINSCHEGMEYGKVHPLDMVINNLEIKSDYYSKVTLTLVGNDSHPHPLLRRDEMNGEAFMPVCGKRKRETEDPPLLDLPHSSGSPRDQGPPTKLARRSPKNPMLPTFPNGPGAATSPGQIFDSIPACITGVPSAAASHAAGEAPGTSAATQAQAAVDKGNARTRTGARGPNREESISNADPRSLAPKRRRTRKNARRTRKKVKRTRRNARAKNKEQSNNRDG</sequence>
<dbReference type="GO" id="GO:0000340">
    <property type="term" value="F:RNA 7-methylguanosine cap binding"/>
    <property type="evidence" value="ECO:0007669"/>
    <property type="project" value="TreeGrafter"/>
</dbReference>
<evidence type="ECO:0000256" key="5">
    <source>
        <dbReference type="ARBA" id="ARBA00022801"/>
    </source>
</evidence>
<dbReference type="KEGG" id="hazt:108682239"/>
<dbReference type="GO" id="GO:0000932">
    <property type="term" value="C:P-body"/>
    <property type="evidence" value="ECO:0007669"/>
    <property type="project" value="TreeGrafter"/>
</dbReference>
<feature type="region of interest" description="Disordered" evidence="10">
    <location>
        <begin position="377"/>
        <end position="428"/>
    </location>
</feature>
<dbReference type="EC" id="3.6.1.59" evidence="3"/>
<evidence type="ECO:0000256" key="2">
    <source>
        <dbReference type="ARBA" id="ARBA00010208"/>
    </source>
</evidence>